<name>A0AAE0H0S0_9CHLO</name>
<comment type="caution">
    <text evidence="1">The sequence shown here is derived from an EMBL/GenBank/DDBJ whole genome shotgun (WGS) entry which is preliminary data.</text>
</comment>
<organism evidence="1 2">
    <name type="scientific">Cymbomonas tetramitiformis</name>
    <dbReference type="NCBI Taxonomy" id="36881"/>
    <lineage>
        <taxon>Eukaryota</taxon>
        <taxon>Viridiplantae</taxon>
        <taxon>Chlorophyta</taxon>
        <taxon>Pyramimonadophyceae</taxon>
        <taxon>Pyramimonadales</taxon>
        <taxon>Pyramimonadaceae</taxon>
        <taxon>Cymbomonas</taxon>
    </lineage>
</organism>
<evidence type="ECO:0000313" key="1">
    <source>
        <dbReference type="EMBL" id="KAK3287757.1"/>
    </source>
</evidence>
<dbReference type="AlphaFoldDB" id="A0AAE0H0S0"/>
<evidence type="ECO:0000313" key="2">
    <source>
        <dbReference type="Proteomes" id="UP001190700"/>
    </source>
</evidence>
<gene>
    <name evidence="1" type="ORF">CYMTET_4749</name>
</gene>
<accession>A0AAE0H0S0</accession>
<keyword evidence="2" id="KW-1185">Reference proteome</keyword>
<evidence type="ECO:0008006" key="3">
    <source>
        <dbReference type="Google" id="ProtNLM"/>
    </source>
</evidence>
<proteinExistence type="predicted"/>
<reference evidence="1 2" key="1">
    <citation type="journal article" date="2015" name="Genome Biol. Evol.">
        <title>Comparative Genomics of a Bacterivorous Green Alga Reveals Evolutionary Causalities and Consequences of Phago-Mixotrophic Mode of Nutrition.</title>
        <authorList>
            <person name="Burns J.A."/>
            <person name="Paasch A."/>
            <person name="Narechania A."/>
            <person name="Kim E."/>
        </authorList>
    </citation>
    <scope>NUCLEOTIDE SEQUENCE [LARGE SCALE GENOMIC DNA]</scope>
    <source>
        <strain evidence="1 2">PLY_AMNH</strain>
    </source>
</reference>
<dbReference type="Proteomes" id="UP001190700">
    <property type="component" value="Unassembled WGS sequence"/>
</dbReference>
<dbReference type="EMBL" id="LGRX02000748">
    <property type="protein sequence ID" value="KAK3287757.1"/>
    <property type="molecule type" value="Genomic_DNA"/>
</dbReference>
<protein>
    <recommendedName>
        <fullName evidence="3">Apple domain-containing protein</fullName>
    </recommendedName>
</protein>
<sequence>MVEGGRFGFDSDYLIATIDMSNDKVAGQAGSSGTEGGLQVGYASGDLSFIADSWDGSSNNGEFEVSGSMFCPAPPVRKEGVTDTFGCMEMGSLGCGIACNDGNSGTGFLMYTAEIVSTRFCKAHQDNAEHFVCVKNTGVQWYYDSNNAWEAFTPAKGDTLVAAVDFSANTATALTTGAPYVGVNYGFSAGTDPDSNDDGTWLRYKNIEPNSLDHCEELCVESEDKCYGVEYYEDSGRCDLFTEPFTHTKEKNRRVCSELSTDSNGAALAEAAMSYCRVCY</sequence>